<comment type="catalytic activity">
    <reaction evidence="4">
        <text>3',3'-c-di-GMP + H2O = 5'-phosphoguanylyl(3'-&gt;5')guanosine + H(+)</text>
        <dbReference type="Rhea" id="RHEA:24902"/>
        <dbReference type="ChEBI" id="CHEBI:15377"/>
        <dbReference type="ChEBI" id="CHEBI:15378"/>
        <dbReference type="ChEBI" id="CHEBI:58754"/>
        <dbReference type="ChEBI" id="CHEBI:58805"/>
        <dbReference type="EC" id="3.1.4.52"/>
    </reaction>
    <physiologicalReaction direction="left-to-right" evidence="4">
        <dbReference type="Rhea" id="RHEA:24903"/>
    </physiologicalReaction>
</comment>
<dbReference type="Pfam" id="PF00563">
    <property type="entry name" value="EAL"/>
    <property type="match status" value="1"/>
</dbReference>
<dbReference type="InterPro" id="IPR000160">
    <property type="entry name" value="GGDEF_dom"/>
</dbReference>
<dbReference type="EMBL" id="QNTU01000001">
    <property type="protein sequence ID" value="RBI69753.1"/>
    <property type="molecule type" value="Genomic_DNA"/>
</dbReference>
<evidence type="ECO:0000256" key="1">
    <source>
        <dbReference type="ARBA" id="ARBA00001946"/>
    </source>
</evidence>
<reference evidence="8" key="1">
    <citation type="submission" date="2018-06" db="EMBL/GenBank/DDBJ databases">
        <title>Whole genome sequencing of four bacterial strains from South Shetland trench revealing bio-synthetic gene clusters.</title>
        <authorList>
            <person name="Abdel-Mageed W.M."/>
            <person name="Lehri B."/>
            <person name="Jarmusch S."/>
            <person name="Miranda K."/>
            <person name="Goodfellow M."/>
            <person name="Jaspars M."/>
            <person name="Karlyshev A.V."/>
        </authorList>
    </citation>
    <scope>NUCLEOTIDE SEQUENCE [LARGE SCALE GENOMIC DNA]</scope>
    <source>
        <strain evidence="8">SST4</strain>
    </source>
</reference>
<feature type="domain" description="EAL" evidence="5">
    <location>
        <begin position="215"/>
        <end position="468"/>
    </location>
</feature>
<dbReference type="OrthoDB" id="5777683at2"/>
<dbReference type="SUPFAM" id="SSF55073">
    <property type="entry name" value="Nucleotide cyclase"/>
    <property type="match status" value="1"/>
</dbReference>
<organism evidence="7 8">
    <name type="scientific">Vreelandella sulfidaeris</name>
    <dbReference type="NCBI Taxonomy" id="115553"/>
    <lineage>
        <taxon>Bacteria</taxon>
        <taxon>Pseudomonadati</taxon>
        <taxon>Pseudomonadota</taxon>
        <taxon>Gammaproteobacteria</taxon>
        <taxon>Oceanospirillales</taxon>
        <taxon>Halomonadaceae</taxon>
        <taxon>Vreelandella</taxon>
    </lineage>
</organism>
<evidence type="ECO:0000313" key="8">
    <source>
        <dbReference type="Proteomes" id="UP000252204"/>
    </source>
</evidence>
<dbReference type="PROSITE" id="PS50887">
    <property type="entry name" value="GGDEF"/>
    <property type="match status" value="1"/>
</dbReference>
<gene>
    <name evidence="7" type="ORF">DQ400_00095</name>
</gene>
<dbReference type="Gene3D" id="3.30.70.270">
    <property type="match status" value="1"/>
</dbReference>
<evidence type="ECO:0000256" key="4">
    <source>
        <dbReference type="ARBA" id="ARBA00051114"/>
    </source>
</evidence>
<accession>A0A365TUP8</accession>
<keyword evidence="8" id="KW-1185">Reference proteome</keyword>
<dbReference type="GO" id="GO:0071111">
    <property type="term" value="F:cyclic-guanylate-specific phosphodiesterase activity"/>
    <property type="evidence" value="ECO:0007669"/>
    <property type="project" value="UniProtKB-EC"/>
</dbReference>
<evidence type="ECO:0000256" key="2">
    <source>
        <dbReference type="ARBA" id="ARBA00012282"/>
    </source>
</evidence>
<dbReference type="AlphaFoldDB" id="A0A365TUP8"/>
<dbReference type="InterPro" id="IPR001633">
    <property type="entry name" value="EAL_dom"/>
</dbReference>
<name>A0A365TUP8_9GAMM</name>
<dbReference type="CDD" id="cd01949">
    <property type="entry name" value="GGDEF"/>
    <property type="match status" value="1"/>
</dbReference>
<dbReference type="EC" id="3.1.4.52" evidence="2"/>
<proteinExistence type="predicted"/>
<dbReference type="InterPro" id="IPR035919">
    <property type="entry name" value="EAL_sf"/>
</dbReference>
<dbReference type="GO" id="GO:0071732">
    <property type="term" value="P:cellular response to nitric oxide"/>
    <property type="evidence" value="ECO:0007669"/>
    <property type="project" value="UniProtKB-ARBA"/>
</dbReference>
<dbReference type="SMART" id="SM00052">
    <property type="entry name" value="EAL"/>
    <property type="match status" value="1"/>
</dbReference>
<evidence type="ECO:0000259" key="5">
    <source>
        <dbReference type="PROSITE" id="PS50883"/>
    </source>
</evidence>
<dbReference type="InterPro" id="IPR043128">
    <property type="entry name" value="Rev_trsase/Diguanyl_cyclase"/>
</dbReference>
<protein>
    <recommendedName>
        <fullName evidence="2">cyclic-guanylate-specific phosphodiesterase</fullName>
        <ecNumber evidence="2">3.1.4.52</ecNumber>
    </recommendedName>
</protein>
<dbReference type="FunFam" id="3.20.20.450:FF:000001">
    <property type="entry name" value="Cyclic di-GMP phosphodiesterase yahA"/>
    <property type="match status" value="1"/>
</dbReference>
<comment type="caution">
    <text evidence="7">The sequence shown here is derived from an EMBL/GenBank/DDBJ whole genome shotgun (WGS) entry which is preliminary data.</text>
</comment>
<dbReference type="PANTHER" id="PTHR44757:SF2">
    <property type="entry name" value="BIOFILM ARCHITECTURE MAINTENANCE PROTEIN MBAA"/>
    <property type="match status" value="1"/>
</dbReference>
<dbReference type="PROSITE" id="PS50883">
    <property type="entry name" value="EAL"/>
    <property type="match status" value="1"/>
</dbReference>
<dbReference type="SUPFAM" id="SSF141868">
    <property type="entry name" value="EAL domain-like"/>
    <property type="match status" value="1"/>
</dbReference>
<evidence type="ECO:0000313" key="7">
    <source>
        <dbReference type="EMBL" id="RBI69753.1"/>
    </source>
</evidence>
<dbReference type="FunFam" id="3.30.70.270:FF:000001">
    <property type="entry name" value="Diguanylate cyclase domain protein"/>
    <property type="match status" value="1"/>
</dbReference>
<feature type="domain" description="GGDEF" evidence="6">
    <location>
        <begin position="73"/>
        <end position="206"/>
    </location>
</feature>
<comment type="cofactor">
    <cofactor evidence="1">
        <name>Mg(2+)</name>
        <dbReference type="ChEBI" id="CHEBI:18420"/>
    </cofactor>
</comment>
<evidence type="ECO:0000259" key="6">
    <source>
        <dbReference type="PROSITE" id="PS50887"/>
    </source>
</evidence>
<dbReference type="InterPro" id="IPR029787">
    <property type="entry name" value="Nucleotide_cyclase"/>
</dbReference>
<evidence type="ECO:0000256" key="3">
    <source>
        <dbReference type="ARBA" id="ARBA00022636"/>
    </source>
</evidence>
<keyword evidence="3" id="KW-0973">c-di-GMP</keyword>
<dbReference type="Gene3D" id="3.20.20.450">
    <property type="entry name" value="EAL domain"/>
    <property type="match status" value="1"/>
</dbReference>
<dbReference type="PANTHER" id="PTHR44757">
    <property type="entry name" value="DIGUANYLATE CYCLASE DGCP"/>
    <property type="match status" value="1"/>
</dbReference>
<dbReference type="SMART" id="SM00267">
    <property type="entry name" value="GGDEF"/>
    <property type="match status" value="1"/>
</dbReference>
<sequence length="480" mass="54008">MLASLLLLMVMALLGRLSWKLQRAQVRNMEQRIAHAQRVEYLAFHDSLTGLPNRAFFTQLLTQGLHHSRRYNKQLALLFLDLDRFKMINDSLGHDAGDELLQEMGRRLNKAVRVSDVVARLGGDEFVVLLPEIETLTQAEIVAAKVLSVISEPFTLAGQELHITVSIGVAIYPRDGEDEQSLLKSADIAMYYAKERGKNNVQFSSEELNTVSLERFALESSLRSALENQEFKVYYQSKQDMKGHVTGMEALLRWQHPDLGLVSPMEFIPLAEENGLIIPIGRWVLKTACWQNVAWQNQGFPELSIAVNLSVRQFFDKGLLVDINTVLQETGMSPALLELEITESMVMHDVKQAIQILRELKKMGVRIAIDDFGTGYSSLSRLKDFPLDAIKIDGSFIYDMTDCTENKKLTESIIEIGKTLSLTVIAEGVETVEQLNYLRSISCDQFQGFYANEPLPATEFAAMIQASTIMNNPAARSFKV</sequence>
<dbReference type="CDD" id="cd01948">
    <property type="entry name" value="EAL"/>
    <property type="match status" value="1"/>
</dbReference>
<dbReference type="Proteomes" id="UP000252204">
    <property type="component" value="Unassembled WGS sequence"/>
</dbReference>
<dbReference type="InterPro" id="IPR052155">
    <property type="entry name" value="Biofilm_reg_signaling"/>
</dbReference>
<dbReference type="Pfam" id="PF00990">
    <property type="entry name" value="GGDEF"/>
    <property type="match status" value="1"/>
</dbReference>
<dbReference type="NCBIfam" id="TIGR00254">
    <property type="entry name" value="GGDEF"/>
    <property type="match status" value="1"/>
</dbReference>